<sequence length="114" mass="13009">MMFKDLCTLHSTHCMYMFTGVCVCVCVFGWKSDKCFVAVFSVLVMLMDELQQMFFGELLRVDPCLGIMNFDPFLPCPEDSLLMADTESDTETNTYTRRTKEPCGEKTFCAHAVN</sequence>
<accession>A0AAV6GV06</accession>
<dbReference type="EMBL" id="JADWDJ010000008">
    <property type="protein sequence ID" value="KAG5277401.1"/>
    <property type="molecule type" value="Genomic_DNA"/>
</dbReference>
<organism evidence="1 2">
    <name type="scientific">Alosa alosa</name>
    <name type="common">allis shad</name>
    <dbReference type="NCBI Taxonomy" id="278164"/>
    <lineage>
        <taxon>Eukaryota</taxon>
        <taxon>Metazoa</taxon>
        <taxon>Chordata</taxon>
        <taxon>Craniata</taxon>
        <taxon>Vertebrata</taxon>
        <taxon>Euteleostomi</taxon>
        <taxon>Actinopterygii</taxon>
        <taxon>Neopterygii</taxon>
        <taxon>Teleostei</taxon>
        <taxon>Clupei</taxon>
        <taxon>Clupeiformes</taxon>
        <taxon>Clupeoidei</taxon>
        <taxon>Clupeidae</taxon>
        <taxon>Alosa</taxon>
    </lineage>
</organism>
<evidence type="ECO:0000313" key="2">
    <source>
        <dbReference type="Proteomes" id="UP000823561"/>
    </source>
</evidence>
<gene>
    <name evidence="1" type="ORF">AALO_G00117080</name>
</gene>
<reference evidence="1" key="1">
    <citation type="submission" date="2020-10" db="EMBL/GenBank/DDBJ databases">
        <title>Chromosome-scale genome assembly of the Allis shad, Alosa alosa.</title>
        <authorList>
            <person name="Margot Z."/>
            <person name="Christophe K."/>
            <person name="Cabau C."/>
            <person name="Louis A."/>
            <person name="Berthelot C."/>
            <person name="Parey E."/>
            <person name="Roest Crollius H."/>
            <person name="Montfort J."/>
            <person name="Robinson-Rechavi M."/>
            <person name="Bucao C."/>
            <person name="Bouchez O."/>
            <person name="Gislard M."/>
            <person name="Lluch J."/>
            <person name="Milhes M."/>
            <person name="Lampietro C."/>
            <person name="Lopez Roques C."/>
            <person name="Donnadieu C."/>
            <person name="Braasch I."/>
            <person name="Desvignes T."/>
            <person name="Postlethwait J."/>
            <person name="Bobe J."/>
            <person name="Guiguen Y."/>
        </authorList>
    </citation>
    <scope>NUCLEOTIDE SEQUENCE</scope>
    <source>
        <strain evidence="1">M-15738</strain>
        <tissue evidence="1">Blood</tissue>
    </source>
</reference>
<comment type="caution">
    <text evidence="1">The sequence shown here is derived from an EMBL/GenBank/DDBJ whole genome shotgun (WGS) entry which is preliminary data.</text>
</comment>
<evidence type="ECO:0000313" key="1">
    <source>
        <dbReference type="EMBL" id="KAG5277401.1"/>
    </source>
</evidence>
<name>A0AAV6GV06_9TELE</name>
<keyword evidence="2" id="KW-1185">Reference proteome</keyword>
<dbReference type="AlphaFoldDB" id="A0AAV6GV06"/>
<protein>
    <submittedName>
        <fullName evidence="1">Uncharacterized protein</fullName>
    </submittedName>
</protein>
<proteinExistence type="predicted"/>
<dbReference type="Proteomes" id="UP000823561">
    <property type="component" value="Chromosome 8"/>
</dbReference>